<feature type="region of interest" description="Disordered" evidence="1">
    <location>
        <begin position="39"/>
        <end position="81"/>
    </location>
</feature>
<proteinExistence type="predicted"/>
<dbReference type="AlphaFoldDB" id="A0A261Y7H4"/>
<dbReference type="EMBL" id="MVBO01000003">
    <property type="protein sequence ID" value="OZJ06576.1"/>
    <property type="molecule type" value="Genomic_DNA"/>
</dbReference>
<feature type="compositionally biased region" description="Low complexity" evidence="1">
    <location>
        <begin position="43"/>
        <end position="66"/>
    </location>
</feature>
<sequence length="159" mass="17439">MYTTRQVTRSIRLPSLPYTRLYLAQRHASVLATLPHSAEAEKPATVNPPSAPNAPNTPTSSSSIASDKVPTPNEVAPPTTAQKVRLTLSELTKMLETSQNLVSYLEQRYLQDAHGGASYSLGGSDLAQEIQEMRLIVEGLCKDMKEMKAMVTVRRNKAE</sequence>
<comment type="caution">
    <text evidence="2">The sequence shown here is derived from an EMBL/GenBank/DDBJ whole genome shotgun (WGS) entry which is preliminary data.</text>
</comment>
<keyword evidence="3" id="KW-1185">Reference proteome</keyword>
<dbReference type="Proteomes" id="UP000242875">
    <property type="component" value="Unassembled WGS sequence"/>
</dbReference>
<evidence type="ECO:0000313" key="2">
    <source>
        <dbReference type="EMBL" id="OZJ06576.1"/>
    </source>
</evidence>
<gene>
    <name evidence="2" type="ORF">BZG36_00600</name>
</gene>
<reference evidence="2 3" key="1">
    <citation type="journal article" date="2017" name="Mycologia">
        <title>Bifiguratus adelaidae, gen. et sp. nov., a new member of Mucoromycotina in endophytic and soil-dwelling habitats.</title>
        <authorList>
            <person name="Torres-Cruz T.J."/>
            <person name="Billingsley Tobias T.L."/>
            <person name="Almatruk M."/>
            <person name="Hesse C."/>
            <person name="Kuske C.R."/>
            <person name="Desiro A."/>
            <person name="Benucci G.M."/>
            <person name="Bonito G."/>
            <person name="Stajich J.E."/>
            <person name="Dunlap C."/>
            <person name="Arnold A.E."/>
            <person name="Porras-Alfaro A."/>
        </authorList>
    </citation>
    <scope>NUCLEOTIDE SEQUENCE [LARGE SCALE GENOMIC DNA]</scope>
    <source>
        <strain evidence="2 3">AZ0501</strain>
    </source>
</reference>
<name>A0A261Y7H4_9FUNG</name>
<evidence type="ECO:0000256" key="1">
    <source>
        <dbReference type="SAM" id="MobiDB-lite"/>
    </source>
</evidence>
<evidence type="ECO:0000313" key="3">
    <source>
        <dbReference type="Proteomes" id="UP000242875"/>
    </source>
</evidence>
<organism evidence="2 3">
    <name type="scientific">Bifiguratus adelaidae</name>
    <dbReference type="NCBI Taxonomy" id="1938954"/>
    <lineage>
        <taxon>Eukaryota</taxon>
        <taxon>Fungi</taxon>
        <taxon>Fungi incertae sedis</taxon>
        <taxon>Mucoromycota</taxon>
        <taxon>Mucoromycotina</taxon>
        <taxon>Endogonomycetes</taxon>
        <taxon>Endogonales</taxon>
        <taxon>Endogonales incertae sedis</taxon>
        <taxon>Bifiguratus</taxon>
    </lineage>
</organism>
<protein>
    <submittedName>
        <fullName evidence="2">Uncharacterized protein</fullName>
    </submittedName>
</protein>
<accession>A0A261Y7H4</accession>